<evidence type="ECO:0000313" key="3">
    <source>
        <dbReference type="Proteomes" id="UP000248090"/>
    </source>
</evidence>
<reference evidence="2 3" key="1">
    <citation type="submission" date="2015-03" db="EMBL/GenBank/DDBJ databases">
        <authorList>
            <person name="Krishnan R."/>
            <person name="Midha S."/>
            <person name="Patil P.B."/>
            <person name="Rameshkumar N."/>
        </authorList>
    </citation>
    <scope>NUCLEOTIDE SEQUENCE [LARGE SCALE GENOMIC DNA]</scope>
    <source>
        <strain evidence="2 3">L1E11</strain>
    </source>
</reference>
<evidence type="ECO:0000313" key="2">
    <source>
        <dbReference type="EMBL" id="PXF31067.1"/>
    </source>
</evidence>
<keyword evidence="1" id="KW-0175">Coiled coil</keyword>
<dbReference type="RefSeq" id="WP_110187517.1">
    <property type="nucleotide sequence ID" value="NZ_LAPT01000053.1"/>
</dbReference>
<organism evidence="2 3">
    <name type="scientific">Pokkaliibacter plantistimulans</name>
    <dbReference type="NCBI Taxonomy" id="1635171"/>
    <lineage>
        <taxon>Bacteria</taxon>
        <taxon>Pseudomonadati</taxon>
        <taxon>Pseudomonadota</taxon>
        <taxon>Gammaproteobacteria</taxon>
        <taxon>Oceanospirillales</taxon>
        <taxon>Balneatrichaceae</taxon>
        <taxon>Pokkaliibacter</taxon>
    </lineage>
</organism>
<proteinExistence type="predicted"/>
<protein>
    <submittedName>
        <fullName evidence="2">Uncharacterized protein</fullName>
    </submittedName>
</protein>
<comment type="caution">
    <text evidence="2">The sequence shown here is derived from an EMBL/GenBank/DDBJ whole genome shotgun (WGS) entry which is preliminary data.</text>
</comment>
<evidence type="ECO:0000256" key="1">
    <source>
        <dbReference type="SAM" id="Coils"/>
    </source>
</evidence>
<feature type="coiled-coil region" evidence="1">
    <location>
        <begin position="38"/>
        <end position="72"/>
    </location>
</feature>
<dbReference type="EMBL" id="LAPT01000053">
    <property type="protein sequence ID" value="PXF31067.1"/>
    <property type="molecule type" value="Genomic_DNA"/>
</dbReference>
<dbReference type="Proteomes" id="UP000248090">
    <property type="component" value="Unassembled WGS sequence"/>
</dbReference>
<sequence>MPKTLVKLDIDDTMLGELKAMFSQKTASKACCLALEDYQRIRARIQQLIKENSELKQDLAHHQRLLRNIKDAVKEATSFTNR</sequence>
<keyword evidence="3" id="KW-1185">Reference proteome</keyword>
<gene>
    <name evidence="2" type="ORF">WH50_11915</name>
</gene>
<name>A0ABX5LXZ3_9GAMM</name>
<accession>A0ABX5LXZ3</accession>